<dbReference type="SUPFAM" id="SSF81321">
    <property type="entry name" value="Family A G protein-coupled receptor-like"/>
    <property type="match status" value="1"/>
</dbReference>
<keyword evidence="3" id="KW-0716">Sensory transduction</keyword>
<keyword evidence="2 9" id="KW-0812">Transmembrane</keyword>
<keyword evidence="5" id="KW-0297">G-protein coupled receptor</keyword>
<keyword evidence="8" id="KW-0807">Transducer</keyword>
<dbReference type="FunFam" id="1.20.1070.10:FF:000007">
    <property type="entry name" value="Olfactory receptor"/>
    <property type="match status" value="1"/>
</dbReference>
<dbReference type="PANTHER" id="PTHR48002">
    <property type="entry name" value="OLFACTORY RECEPTOR"/>
    <property type="match status" value="1"/>
</dbReference>
<dbReference type="PROSITE" id="PS50262">
    <property type="entry name" value="G_PROTEIN_RECEP_F1_2"/>
    <property type="match status" value="1"/>
</dbReference>
<reference evidence="12" key="1">
    <citation type="submission" date="2025-08" db="UniProtKB">
        <authorList>
            <consortium name="RefSeq"/>
        </authorList>
    </citation>
    <scope>IDENTIFICATION</scope>
</reference>
<feature type="transmembrane region" description="Helical" evidence="9">
    <location>
        <begin position="206"/>
        <end position="226"/>
    </location>
</feature>
<name>A0A1U8E114_ALLSI</name>
<keyword evidence="7" id="KW-0675">Receptor</keyword>
<evidence type="ECO:0000256" key="8">
    <source>
        <dbReference type="ARBA" id="ARBA00023224"/>
    </source>
</evidence>
<dbReference type="Proteomes" id="UP000189705">
    <property type="component" value="Unplaced"/>
</dbReference>
<dbReference type="PRINTS" id="PR00237">
    <property type="entry name" value="GPCRRHODOPSN"/>
</dbReference>
<gene>
    <name evidence="12" type="primary">LOC106723441</name>
</gene>
<dbReference type="PRINTS" id="PR00245">
    <property type="entry name" value="OLFACTORYR"/>
</dbReference>
<evidence type="ECO:0000313" key="12">
    <source>
        <dbReference type="RefSeq" id="XP_014383205.1"/>
    </source>
</evidence>
<accession>A0A1U8E114</accession>
<dbReference type="GeneID" id="106723441"/>
<evidence type="ECO:0000256" key="9">
    <source>
        <dbReference type="SAM" id="Phobius"/>
    </source>
</evidence>
<feature type="transmembrane region" description="Helical" evidence="9">
    <location>
        <begin position="238"/>
        <end position="259"/>
    </location>
</feature>
<protein>
    <submittedName>
        <fullName evidence="12">Olfactory receptor 4D9-like</fullName>
    </submittedName>
</protein>
<dbReference type="InterPro" id="IPR000276">
    <property type="entry name" value="GPCR_Rhodpsn"/>
</dbReference>
<keyword evidence="4 9" id="KW-1133">Transmembrane helix</keyword>
<evidence type="ECO:0000313" key="11">
    <source>
        <dbReference type="Proteomes" id="UP000189705"/>
    </source>
</evidence>
<feature type="transmembrane region" description="Helical" evidence="9">
    <location>
        <begin position="141"/>
        <end position="165"/>
    </location>
</feature>
<evidence type="ECO:0000256" key="7">
    <source>
        <dbReference type="ARBA" id="ARBA00023170"/>
    </source>
</evidence>
<keyword evidence="3" id="KW-0552">Olfaction</keyword>
<keyword evidence="11" id="KW-1185">Reference proteome</keyword>
<dbReference type="OrthoDB" id="6130476at2759"/>
<sequence length="317" mass="36087">MEQQNFTRTVTEIVLLGLTQNYELQYFLFGVFFIIYMATCLGNFTIIIMVILNHQLHTPMYFLLANLAFLDVTDSSINTPTLLSSLLSQHKIISFNECILQIFFFHFIGGAMGLVLMIMAIDRYVAIYKPLQYLTIMNWDICTGLVAGAWLGGMAHSLVQIALLLQLPFCGPNVLENFYCDIPQVIKLACANTYIMELLMVSNSGLLLIITFIILLISYTALLFKIRRHVTQGKHKALSTCGAQITVVNLIFIPSIFIYARPFTKFPLDQLAAVVYTVITPMLNPVIYALRNAEMKKVIRRQIIRMLSSRRIQNHRV</sequence>
<feature type="transmembrane region" description="Helical" evidence="9">
    <location>
        <begin position="99"/>
        <end position="121"/>
    </location>
</feature>
<dbReference type="Pfam" id="PF13853">
    <property type="entry name" value="7tm_4"/>
    <property type="match status" value="1"/>
</dbReference>
<feature type="transmembrane region" description="Helical" evidence="9">
    <location>
        <begin position="271"/>
        <end position="290"/>
    </location>
</feature>
<comment type="subcellular location">
    <subcellularLocation>
        <location evidence="1">Membrane</location>
        <topology evidence="1">Multi-pass membrane protein</topology>
    </subcellularLocation>
</comment>
<dbReference type="AlphaFoldDB" id="A0A1U8E114"/>
<dbReference type="InterPro" id="IPR000725">
    <property type="entry name" value="Olfact_rcpt"/>
</dbReference>
<evidence type="ECO:0000256" key="2">
    <source>
        <dbReference type="ARBA" id="ARBA00022692"/>
    </source>
</evidence>
<dbReference type="KEGG" id="asn:106723441"/>
<dbReference type="Gene3D" id="1.20.1070.10">
    <property type="entry name" value="Rhodopsin 7-helix transmembrane proteins"/>
    <property type="match status" value="1"/>
</dbReference>
<organism evidence="11 12">
    <name type="scientific">Alligator sinensis</name>
    <name type="common">Chinese alligator</name>
    <dbReference type="NCBI Taxonomy" id="38654"/>
    <lineage>
        <taxon>Eukaryota</taxon>
        <taxon>Metazoa</taxon>
        <taxon>Chordata</taxon>
        <taxon>Craniata</taxon>
        <taxon>Vertebrata</taxon>
        <taxon>Euteleostomi</taxon>
        <taxon>Archelosauria</taxon>
        <taxon>Archosauria</taxon>
        <taxon>Crocodylia</taxon>
        <taxon>Alligatoridae</taxon>
        <taxon>Alligatorinae</taxon>
        <taxon>Alligator</taxon>
    </lineage>
</organism>
<dbReference type="GO" id="GO:0004930">
    <property type="term" value="F:G protein-coupled receptor activity"/>
    <property type="evidence" value="ECO:0007669"/>
    <property type="project" value="UniProtKB-KW"/>
</dbReference>
<dbReference type="CDD" id="cd15936">
    <property type="entry name" value="7tmA_OR4D-like"/>
    <property type="match status" value="1"/>
</dbReference>
<dbReference type="InterPro" id="IPR017452">
    <property type="entry name" value="GPCR_Rhodpsn_7TM"/>
</dbReference>
<dbReference type="GO" id="GO:0005886">
    <property type="term" value="C:plasma membrane"/>
    <property type="evidence" value="ECO:0007669"/>
    <property type="project" value="UniProtKB-ARBA"/>
</dbReference>
<dbReference type="InParanoid" id="A0A1U8E114"/>
<evidence type="ECO:0000256" key="4">
    <source>
        <dbReference type="ARBA" id="ARBA00022989"/>
    </source>
</evidence>
<evidence type="ECO:0000256" key="6">
    <source>
        <dbReference type="ARBA" id="ARBA00023136"/>
    </source>
</evidence>
<evidence type="ECO:0000259" key="10">
    <source>
        <dbReference type="PROSITE" id="PS50262"/>
    </source>
</evidence>
<evidence type="ECO:0000256" key="1">
    <source>
        <dbReference type="ARBA" id="ARBA00004141"/>
    </source>
</evidence>
<evidence type="ECO:0000256" key="5">
    <source>
        <dbReference type="ARBA" id="ARBA00023040"/>
    </source>
</evidence>
<evidence type="ECO:0000256" key="3">
    <source>
        <dbReference type="ARBA" id="ARBA00022725"/>
    </source>
</evidence>
<dbReference type="RefSeq" id="XP_014383205.1">
    <property type="nucleotide sequence ID" value="XM_014527719.1"/>
</dbReference>
<dbReference type="InterPro" id="IPR050427">
    <property type="entry name" value="Olfactory_Receptors"/>
</dbReference>
<proteinExistence type="predicted"/>
<feature type="domain" description="G-protein coupled receptors family 1 profile" evidence="10">
    <location>
        <begin position="42"/>
        <end position="288"/>
    </location>
</feature>
<feature type="transmembrane region" description="Helical" evidence="9">
    <location>
        <begin position="26"/>
        <end position="52"/>
    </location>
</feature>
<keyword evidence="6 9" id="KW-0472">Membrane</keyword>
<dbReference type="GO" id="GO:0004984">
    <property type="term" value="F:olfactory receptor activity"/>
    <property type="evidence" value="ECO:0007669"/>
    <property type="project" value="InterPro"/>
</dbReference>